<proteinExistence type="predicted"/>
<evidence type="ECO:0000313" key="1">
    <source>
        <dbReference type="EMBL" id="EXB63300.1"/>
    </source>
</evidence>
<dbReference type="EMBL" id="JEWR01000017">
    <property type="protein sequence ID" value="EXB63300.1"/>
    <property type="molecule type" value="Genomic_DNA"/>
</dbReference>
<organism evidence="1 2">
    <name type="scientific">Acinetobacter baumannii 1462234</name>
    <dbReference type="NCBI Taxonomy" id="1310646"/>
    <lineage>
        <taxon>Bacteria</taxon>
        <taxon>Pseudomonadati</taxon>
        <taxon>Pseudomonadota</taxon>
        <taxon>Gammaproteobacteria</taxon>
        <taxon>Moraxellales</taxon>
        <taxon>Moraxellaceae</taxon>
        <taxon>Acinetobacter</taxon>
        <taxon>Acinetobacter calcoaceticus/baumannii complex</taxon>
    </lineage>
</organism>
<reference evidence="1 2" key="1">
    <citation type="submission" date="2014-02" db="EMBL/GenBank/DDBJ databases">
        <title>Comparative genomics and transcriptomics to identify genetic mechanisms underlying the emergence of carbapenem resistant Acinetobacter baumannii (CRAb).</title>
        <authorList>
            <person name="Harris A.D."/>
            <person name="Johnson K.J."/>
            <person name="George J."/>
            <person name="Shefchek K."/>
            <person name="Daugherty S.C."/>
            <person name="Parankush S."/>
            <person name="Sadzewicz L."/>
            <person name="Tallon L."/>
            <person name="Sengamalay N."/>
            <person name="Hazen T.H."/>
            <person name="Rasko D.A."/>
        </authorList>
    </citation>
    <scope>NUCLEOTIDE SEQUENCE [LARGE SCALE GENOMIC DNA]</scope>
    <source>
        <strain evidence="1 2">1462234</strain>
    </source>
</reference>
<comment type="caution">
    <text evidence="1">The sequence shown here is derived from an EMBL/GenBank/DDBJ whole genome shotgun (WGS) entry which is preliminary data.</text>
</comment>
<sequence length="44" mass="5347">MMLAQPFNPIVKATIEVISNFFIINPEEFIYRYLKMHYIKINKK</sequence>
<evidence type="ECO:0000313" key="2">
    <source>
        <dbReference type="Proteomes" id="UP000020865"/>
    </source>
</evidence>
<dbReference type="AlphaFoldDB" id="A0A9P2XJJ6"/>
<gene>
    <name evidence="1" type="ORF">J545_1850</name>
</gene>
<accession>A0A9P2XJJ6</accession>
<dbReference type="Proteomes" id="UP000020865">
    <property type="component" value="Unassembled WGS sequence"/>
</dbReference>
<name>A0A9P2XJJ6_ACIBA</name>
<protein>
    <submittedName>
        <fullName evidence="1">Uncharacterized protein</fullName>
    </submittedName>
</protein>